<reference evidence="2" key="1">
    <citation type="journal article" date="2019" name="Int. J. Syst. Evol. Microbiol.">
        <title>The Global Catalogue of Microorganisms (GCM) 10K type strain sequencing project: providing services to taxonomists for standard genome sequencing and annotation.</title>
        <authorList>
            <consortium name="The Broad Institute Genomics Platform"/>
            <consortium name="The Broad Institute Genome Sequencing Center for Infectious Disease"/>
            <person name="Wu L."/>
            <person name="Ma J."/>
        </authorList>
    </citation>
    <scope>NUCLEOTIDE SEQUENCE [LARGE SCALE GENOMIC DNA]</scope>
    <source>
        <strain evidence="2">CCUG 63830</strain>
    </source>
</reference>
<sequence length="54" mass="6050">MRLARKLRVTRRAIRLSLGEQELKFDRASGELLNGAAPMTPFILPAELSRLQAS</sequence>
<accession>A0ABW1ZU26</accession>
<protein>
    <submittedName>
        <fullName evidence="1">Uncharacterized protein</fullName>
    </submittedName>
</protein>
<dbReference type="RefSeq" id="WP_380059321.1">
    <property type="nucleotide sequence ID" value="NZ_JBHSWB010000004.1"/>
</dbReference>
<dbReference type="EMBL" id="JBHSWB010000004">
    <property type="protein sequence ID" value="MFC6663680.1"/>
    <property type="molecule type" value="Genomic_DNA"/>
</dbReference>
<comment type="caution">
    <text evidence="1">The sequence shown here is derived from an EMBL/GenBank/DDBJ whole genome shotgun (WGS) entry which is preliminary data.</text>
</comment>
<proteinExistence type="predicted"/>
<evidence type="ECO:0000313" key="1">
    <source>
        <dbReference type="EMBL" id="MFC6663680.1"/>
    </source>
</evidence>
<gene>
    <name evidence="1" type="ORF">ACFP90_27080</name>
</gene>
<dbReference type="Proteomes" id="UP001596317">
    <property type="component" value="Unassembled WGS sequence"/>
</dbReference>
<evidence type="ECO:0000313" key="2">
    <source>
        <dbReference type="Proteomes" id="UP001596317"/>
    </source>
</evidence>
<keyword evidence="2" id="KW-1185">Reference proteome</keyword>
<organism evidence="1 2">
    <name type="scientific">Deinococcus multiflagellatus</name>
    <dbReference type="NCBI Taxonomy" id="1656887"/>
    <lineage>
        <taxon>Bacteria</taxon>
        <taxon>Thermotogati</taxon>
        <taxon>Deinococcota</taxon>
        <taxon>Deinococci</taxon>
        <taxon>Deinococcales</taxon>
        <taxon>Deinococcaceae</taxon>
        <taxon>Deinococcus</taxon>
    </lineage>
</organism>
<name>A0ABW1ZU26_9DEIO</name>